<protein>
    <recommendedName>
        <fullName evidence="3">Endonuclease/exonuclease/phosphatase domain-containing protein</fullName>
    </recommendedName>
</protein>
<sequence>MPLSPLGSSSTSNGPALVLTPSNGPPPVCLSPVVSSTPSATDELNTHRPFILNVRSWNLNGSYDCNSSHPKFKDFFDGIDVFMIQETHSYAHENLLAPEGFTLYSCNHTCSDYESPWGGIATLICSSLNAKCIDTCNVFILNGAESIPGNHFHFMEHHNTSKDDQDENIYQCTVIDYALASMECLPFITNFEVSPHTDWSDHSFLSLSIILPGGPPSLPSSSYSHLWPKFHTPLILDLDQLLDNLMKQPSPSPEEQWSNIYGLATLEGHACPLLVVHISGTCSNKGQSNATTGSSIFFGF</sequence>
<accession>A0A8H5GUQ1</accession>
<dbReference type="AlphaFoldDB" id="A0A8H5GUQ1"/>
<gene>
    <name evidence="1" type="ORF">D9758_003562</name>
</gene>
<evidence type="ECO:0000313" key="2">
    <source>
        <dbReference type="Proteomes" id="UP000559256"/>
    </source>
</evidence>
<evidence type="ECO:0008006" key="3">
    <source>
        <dbReference type="Google" id="ProtNLM"/>
    </source>
</evidence>
<evidence type="ECO:0000313" key="1">
    <source>
        <dbReference type="EMBL" id="KAF5371568.1"/>
    </source>
</evidence>
<organism evidence="1 2">
    <name type="scientific">Tetrapyrgos nigripes</name>
    <dbReference type="NCBI Taxonomy" id="182062"/>
    <lineage>
        <taxon>Eukaryota</taxon>
        <taxon>Fungi</taxon>
        <taxon>Dikarya</taxon>
        <taxon>Basidiomycota</taxon>
        <taxon>Agaricomycotina</taxon>
        <taxon>Agaricomycetes</taxon>
        <taxon>Agaricomycetidae</taxon>
        <taxon>Agaricales</taxon>
        <taxon>Marasmiineae</taxon>
        <taxon>Marasmiaceae</taxon>
        <taxon>Tetrapyrgos</taxon>
    </lineage>
</organism>
<dbReference type="InterPro" id="IPR036691">
    <property type="entry name" value="Endo/exonu/phosph_ase_sf"/>
</dbReference>
<reference evidence="1 2" key="1">
    <citation type="journal article" date="2020" name="ISME J.">
        <title>Uncovering the hidden diversity of litter-decomposition mechanisms in mushroom-forming fungi.</title>
        <authorList>
            <person name="Floudas D."/>
            <person name="Bentzer J."/>
            <person name="Ahren D."/>
            <person name="Johansson T."/>
            <person name="Persson P."/>
            <person name="Tunlid A."/>
        </authorList>
    </citation>
    <scope>NUCLEOTIDE SEQUENCE [LARGE SCALE GENOMIC DNA]</scope>
    <source>
        <strain evidence="1 2">CBS 291.85</strain>
    </source>
</reference>
<dbReference type="Proteomes" id="UP000559256">
    <property type="component" value="Unassembled WGS sequence"/>
</dbReference>
<comment type="caution">
    <text evidence="1">The sequence shown here is derived from an EMBL/GenBank/DDBJ whole genome shotgun (WGS) entry which is preliminary data.</text>
</comment>
<dbReference type="SUPFAM" id="SSF56219">
    <property type="entry name" value="DNase I-like"/>
    <property type="match status" value="1"/>
</dbReference>
<proteinExistence type="predicted"/>
<name>A0A8H5GUQ1_9AGAR</name>
<dbReference type="EMBL" id="JAACJM010000007">
    <property type="protein sequence ID" value="KAF5371568.1"/>
    <property type="molecule type" value="Genomic_DNA"/>
</dbReference>
<dbReference type="OrthoDB" id="2898134at2759"/>
<keyword evidence="2" id="KW-1185">Reference proteome</keyword>